<name>A0A0X3BMD3_9EURY</name>
<sequence>MCSRLRFWFSGLRRTNPSQTGTSEGSRTVVSFKVLLGDALEQQRCGDHDKYCDSAEVHCAS</sequence>
<dbReference type="Proteomes" id="UP000069850">
    <property type="component" value="Chromosome 1"/>
</dbReference>
<reference evidence="1 2" key="1">
    <citation type="submission" date="2016-01" db="EMBL/GenBank/DDBJ databases">
        <authorList>
            <person name="Manzoor S."/>
        </authorList>
    </citation>
    <scope>NUCLEOTIDE SEQUENCE [LARGE SCALE GENOMIC DNA]</scope>
    <source>
        <strain evidence="1">Methanoculleus sp MAB1</strain>
    </source>
</reference>
<proteinExistence type="predicted"/>
<gene>
    <name evidence="1" type="ORF">MMAB1_2064</name>
</gene>
<accession>A0A0X3BMD3</accession>
<dbReference type="KEGG" id="mema:MMAB1_2064"/>
<protein>
    <submittedName>
        <fullName evidence="1">Uncharacterized protein</fullName>
    </submittedName>
</protein>
<evidence type="ECO:0000313" key="1">
    <source>
        <dbReference type="EMBL" id="CVK33277.1"/>
    </source>
</evidence>
<dbReference type="AlphaFoldDB" id="A0A0X3BMD3"/>
<organism evidence="1 2">
    <name type="scientific">Methanoculleus bourgensis</name>
    <dbReference type="NCBI Taxonomy" id="83986"/>
    <lineage>
        <taxon>Archaea</taxon>
        <taxon>Methanobacteriati</taxon>
        <taxon>Methanobacteriota</taxon>
        <taxon>Stenosarchaea group</taxon>
        <taxon>Methanomicrobia</taxon>
        <taxon>Methanomicrobiales</taxon>
        <taxon>Methanomicrobiaceae</taxon>
        <taxon>Methanoculleus</taxon>
    </lineage>
</organism>
<dbReference type="EMBL" id="LT158599">
    <property type="protein sequence ID" value="CVK33277.1"/>
    <property type="molecule type" value="Genomic_DNA"/>
</dbReference>
<evidence type="ECO:0000313" key="2">
    <source>
        <dbReference type="Proteomes" id="UP000069850"/>
    </source>
</evidence>